<keyword evidence="3" id="KW-1185">Reference proteome</keyword>
<evidence type="ECO:0000313" key="2">
    <source>
        <dbReference type="EMBL" id="MDP0398910.1"/>
    </source>
</evidence>
<dbReference type="NCBIfam" id="TIGR04529">
    <property type="entry name" value="MTB_hemophore"/>
    <property type="match status" value="1"/>
</dbReference>
<feature type="chain" id="PRO_5041710842" evidence="1">
    <location>
        <begin position="25"/>
        <end position="117"/>
    </location>
</feature>
<dbReference type="GO" id="GO:0020037">
    <property type="term" value="F:heme binding"/>
    <property type="evidence" value="ECO:0007669"/>
    <property type="project" value="InterPro"/>
</dbReference>
<dbReference type="RefSeq" id="WP_220655919.1">
    <property type="nucleotide sequence ID" value="NZ_BAAAII010000002.1"/>
</dbReference>
<name>A0AA90NI10_9ACTN</name>
<evidence type="ECO:0000313" key="3">
    <source>
        <dbReference type="Proteomes" id="UP001178281"/>
    </source>
</evidence>
<sequence length="117" mass="12197">MQTWKFATATAFIGALIAAPVATAAAAPADPVPGTQCNVGQVERAVADLAPEALPLLNQVPGGRATADEVLTLPPAERNARIQQLAAQNPQLASLYKTHQGEINKRINLVAANCAKY</sequence>
<reference evidence="2" key="1">
    <citation type="submission" date="2023-08" db="EMBL/GenBank/DDBJ databases">
        <title>The draft genome of Tsukamurella strandjordii strain 050030.</title>
        <authorList>
            <person name="Zhao F."/>
            <person name="Feng Y."/>
            <person name="Zong Z."/>
        </authorList>
    </citation>
    <scope>NUCLEOTIDE SEQUENCE</scope>
    <source>
        <strain evidence="2">050030</strain>
    </source>
</reference>
<organism evidence="2 3">
    <name type="scientific">Tsukamurella strandjordii</name>
    <dbReference type="NCBI Taxonomy" id="147577"/>
    <lineage>
        <taxon>Bacteria</taxon>
        <taxon>Bacillati</taxon>
        <taxon>Actinomycetota</taxon>
        <taxon>Actinomycetes</taxon>
        <taxon>Mycobacteriales</taxon>
        <taxon>Tsukamurellaceae</taxon>
        <taxon>Tsukamurella</taxon>
    </lineage>
</organism>
<protein>
    <submittedName>
        <fullName evidence="2">Hemophore-related protein</fullName>
    </submittedName>
</protein>
<dbReference type="Proteomes" id="UP001178281">
    <property type="component" value="Unassembled WGS sequence"/>
</dbReference>
<dbReference type="InterPro" id="IPR032407">
    <property type="entry name" value="MHB"/>
</dbReference>
<proteinExistence type="predicted"/>
<feature type="signal peptide" evidence="1">
    <location>
        <begin position="1"/>
        <end position="24"/>
    </location>
</feature>
<comment type="caution">
    <text evidence="2">The sequence shown here is derived from an EMBL/GenBank/DDBJ whole genome shotgun (WGS) entry which is preliminary data.</text>
</comment>
<evidence type="ECO:0000256" key="1">
    <source>
        <dbReference type="SAM" id="SignalP"/>
    </source>
</evidence>
<dbReference type="EMBL" id="JAUTIX010000005">
    <property type="protein sequence ID" value="MDP0398910.1"/>
    <property type="molecule type" value="Genomic_DNA"/>
</dbReference>
<dbReference type="AlphaFoldDB" id="A0AA90NI10"/>
<gene>
    <name evidence="2" type="ORF">Q7X28_13335</name>
</gene>
<keyword evidence="1" id="KW-0732">Signal</keyword>
<accession>A0AA90NI10</accession>